<feature type="compositionally biased region" description="Basic and acidic residues" evidence="1">
    <location>
        <begin position="267"/>
        <end position="280"/>
    </location>
</feature>
<feature type="compositionally biased region" description="Polar residues" evidence="1">
    <location>
        <begin position="514"/>
        <end position="524"/>
    </location>
</feature>
<feature type="compositionally biased region" description="Pro residues" evidence="1">
    <location>
        <begin position="793"/>
        <end position="804"/>
    </location>
</feature>
<feature type="compositionally biased region" description="Polar residues" evidence="1">
    <location>
        <begin position="821"/>
        <end position="851"/>
    </location>
</feature>
<accession>A0A433Q5P3</accession>
<comment type="caution">
    <text evidence="2">The sequence shown here is derived from an EMBL/GenBank/DDBJ whole genome shotgun (WGS) entry which is preliminary data.</text>
</comment>
<feature type="compositionally biased region" description="Low complexity" evidence="1">
    <location>
        <begin position="582"/>
        <end position="594"/>
    </location>
</feature>
<feature type="compositionally biased region" description="Polar residues" evidence="1">
    <location>
        <begin position="237"/>
        <end position="248"/>
    </location>
</feature>
<name>A0A433Q5P3_9FUNG</name>
<evidence type="ECO:0000256" key="1">
    <source>
        <dbReference type="SAM" id="MobiDB-lite"/>
    </source>
</evidence>
<feature type="compositionally biased region" description="Low complexity" evidence="1">
    <location>
        <begin position="774"/>
        <end position="789"/>
    </location>
</feature>
<organism evidence="2 3">
    <name type="scientific">Jimgerdemannia flammicorona</name>
    <dbReference type="NCBI Taxonomy" id="994334"/>
    <lineage>
        <taxon>Eukaryota</taxon>
        <taxon>Fungi</taxon>
        <taxon>Fungi incertae sedis</taxon>
        <taxon>Mucoromycota</taxon>
        <taxon>Mucoromycotina</taxon>
        <taxon>Endogonomycetes</taxon>
        <taxon>Endogonales</taxon>
        <taxon>Endogonaceae</taxon>
        <taxon>Jimgerdemannia</taxon>
    </lineage>
</organism>
<feature type="compositionally biased region" description="Low complexity" evidence="1">
    <location>
        <begin position="483"/>
        <end position="500"/>
    </location>
</feature>
<feature type="compositionally biased region" description="Low complexity" evidence="1">
    <location>
        <begin position="373"/>
        <end position="393"/>
    </location>
</feature>
<dbReference type="Proteomes" id="UP000274822">
    <property type="component" value="Unassembled WGS sequence"/>
</dbReference>
<feature type="compositionally biased region" description="Basic and acidic residues" evidence="1">
    <location>
        <begin position="154"/>
        <end position="163"/>
    </location>
</feature>
<feature type="compositionally biased region" description="Low complexity" evidence="1">
    <location>
        <begin position="805"/>
        <end position="814"/>
    </location>
</feature>
<protein>
    <submittedName>
        <fullName evidence="2">Uncharacterized protein</fullName>
    </submittedName>
</protein>
<evidence type="ECO:0000313" key="3">
    <source>
        <dbReference type="Proteomes" id="UP000274822"/>
    </source>
</evidence>
<keyword evidence="3" id="KW-1185">Reference proteome</keyword>
<feature type="compositionally biased region" description="Low complexity" evidence="1">
    <location>
        <begin position="728"/>
        <end position="752"/>
    </location>
</feature>
<feature type="compositionally biased region" description="Basic and acidic residues" evidence="1">
    <location>
        <begin position="703"/>
        <end position="719"/>
    </location>
</feature>
<dbReference type="AlphaFoldDB" id="A0A433Q5P3"/>
<feature type="compositionally biased region" description="Low complexity" evidence="1">
    <location>
        <begin position="533"/>
        <end position="568"/>
    </location>
</feature>
<sequence length="921" mass="100281">MKIVKLHLADYATHRPFCLFHFPLPVTPPLLSPSQQQTDAQAPASPTSFVTFYKLADIDVIFCDAAPGHLYHSGEIPAPYLESAGYFIRDQTGDAYLAAKALSEVAEKLGNYLLADFCKLTKDEILSGAADKLLSKIPVLRRVQFLKETEEEFEPVRPDRRSETQLSSPPPASHPIVKREPRSPSPSAVMTISPPPEPQGQVEHARPASVVGEHIRREMSGDGEEPSPTVTPRKRPASSNPMAINQVLSAPESGSMARPHSASPPMQRDHGAMSDGEHRSPNIKQENSQPVSVYSAPSPPPNMSSSPPGSPTFGSTSNLDDDPRNQKRRRVVPPLAGSVKTTNNSDLMEHVRNNLKLKQQQKAITESSRQYHTQQQQPQPSTPTSATPGGPQAILPKPVNGTNGSASSSAQQQQQKGAPAPATPSLLSKKIISPRHKNARNLTIFTPSYTEQHAVGIRSAPLVPTHQQITNTRAMNGPVTSQSLLHSHQSQTLAPLLSPRAPLPPNKKIAPRTTMAQESSSRFGPNTPLHPLAAYTPTSSSMPATSPRTTEFHPVTSTSFPPVTVVPSQNFQHPQPSPSFYQSHHALPSSSAQLAPASTPVVSSMSALPLPTPSTTTTFSSLPKQTFLQPFENLFDNIETTRTLKSTLDDQIRRSSALMQTLQASATMIEGLVRNHFKDMQKEMLDKFDKKVEDLTKRLAALEEREQRKEREPESDRVRAHQFHHHQQQYQHTQDKSSSTRSSPSTPNAAAGHHAHHLHYVPASPYASSPKTASFATSMSSSYSHSQQQVGPLPSPLPSMPAPAPSAFTPTQSAFHRHQSDAPNGNTSSSPTTISNMTSRASPVHGSNTQDQHGHPIQGATVRQPPLSASSSSSTSARLSKSPPEPPTIVRSQDDIKRRDYENVLRGLQDRLDGLERRFDS</sequence>
<feature type="compositionally biased region" description="Polar residues" evidence="1">
    <location>
        <begin position="569"/>
        <end position="581"/>
    </location>
</feature>
<feature type="region of interest" description="Disordered" evidence="1">
    <location>
        <begin position="150"/>
        <end position="348"/>
    </location>
</feature>
<evidence type="ECO:0000313" key="2">
    <source>
        <dbReference type="EMBL" id="RUS25090.1"/>
    </source>
</evidence>
<feature type="region of interest" description="Disordered" evidence="1">
    <location>
        <begin position="703"/>
        <end position="901"/>
    </location>
</feature>
<feature type="compositionally biased region" description="Low complexity" evidence="1">
    <location>
        <begin position="404"/>
        <end position="420"/>
    </location>
</feature>
<feature type="compositionally biased region" description="Low complexity" evidence="1">
    <location>
        <begin position="865"/>
        <end position="882"/>
    </location>
</feature>
<dbReference type="EMBL" id="RBNJ01013968">
    <property type="protein sequence ID" value="RUS25090.1"/>
    <property type="molecule type" value="Genomic_DNA"/>
</dbReference>
<reference evidence="2 3" key="1">
    <citation type="journal article" date="2018" name="New Phytol.">
        <title>Phylogenomics of Endogonaceae and evolution of mycorrhizas within Mucoromycota.</title>
        <authorList>
            <person name="Chang Y."/>
            <person name="Desiro A."/>
            <person name="Na H."/>
            <person name="Sandor L."/>
            <person name="Lipzen A."/>
            <person name="Clum A."/>
            <person name="Barry K."/>
            <person name="Grigoriev I.V."/>
            <person name="Martin F.M."/>
            <person name="Stajich J.E."/>
            <person name="Smith M.E."/>
            <person name="Bonito G."/>
            <person name="Spatafora J.W."/>
        </authorList>
    </citation>
    <scope>NUCLEOTIDE SEQUENCE [LARGE SCALE GENOMIC DNA]</scope>
    <source>
        <strain evidence="2 3">AD002</strain>
    </source>
</reference>
<proteinExistence type="predicted"/>
<feature type="compositionally biased region" description="Low complexity" evidence="1">
    <location>
        <begin position="303"/>
        <end position="317"/>
    </location>
</feature>
<feature type="compositionally biased region" description="Polar residues" evidence="1">
    <location>
        <begin position="360"/>
        <end position="372"/>
    </location>
</feature>
<feature type="compositionally biased region" description="Basic and acidic residues" evidence="1">
    <location>
        <begin position="892"/>
        <end position="901"/>
    </location>
</feature>
<feature type="region of interest" description="Disordered" evidence="1">
    <location>
        <begin position="360"/>
        <end position="434"/>
    </location>
</feature>
<gene>
    <name evidence="2" type="ORF">BC938DRAFT_472637</name>
</gene>
<feature type="region of interest" description="Disordered" evidence="1">
    <location>
        <begin position="483"/>
        <end position="594"/>
    </location>
</feature>